<feature type="compositionally biased region" description="Polar residues" evidence="1">
    <location>
        <begin position="17"/>
        <end position="34"/>
    </location>
</feature>
<dbReference type="GO" id="GO:0000981">
    <property type="term" value="F:DNA-binding transcription factor activity, RNA polymerase II-specific"/>
    <property type="evidence" value="ECO:0007669"/>
    <property type="project" value="InterPro"/>
</dbReference>
<sequence>MNPYVDQHRPLSVTIPVEQSTSSTTISDTAQGQDTDSDVWAMPRKCSGEDTCQCSNCRMRRKKCHDEDTNKCRMRRKTCKKRGVSSMAYATPSTADFHITVAQNTGFSPLSPTAPLQDVFNATMSTTREKSTLRKEVANEGTFSPTHQANPLLATHAEPPPASPIENQPSTISSPSVSTPTHSTPPAVPRIRCEPSLPGQPLAETRPSAILSPSISTPAPLPTFEELRPQLFQRAFVDSVNGVKFDDTHIYVYSARTRSGVAHKPLAVHARSAFLNAASSTFEQEITPSFLLSTPPRATRKADRVQYGYNNDSDLEDCDEDVTDPRPTVVIREAHVAESKSEHLNHVLIVQEAAVEMWGEQQERIHLGEEAATPRIVVMNVSEFDLMSLDGSESDDSLDELLKDARGDEKGDSISSQLSFPDKPSLPVVLNDAGSTCLPFVEHLPLAQQKQPHTFASSSIPKDVSIPNSISIPKNSSLDNDSVEETVKHIPHTATGERIMFIQDSAHRTWRALLLYLYNDHLEFSQLRSTKVKNGDASPPNAIECSPKSMYRLADKLGLEKLKEKAAIAVKARLTRDNIVDEMFSDFAWRYPDVLRTETEFFYSHSSDSVVQSRMSEIFQEIAYGQLPHSSVVLDALFKRFVAATK</sequence>
<proteinExistence type="predicted"/>
<organism evidence="2 3">
    <name type="scientific">Hermanssonia centrifuga</name>
    <dbReference type="NCBI Taxonomy" id="98765"/>
    <lineage>
        <taxon>Eukaryota</taxon>
        <taxon>Fungi</taxon>
        <taxon>Dikarya</taxon>
        <taxon>Basidiomycota</taxon>
        <taxon>Agaricomycotina</taxon>
        <taxon>Agaricomycetes</taxon>
        <taxon>Polyporales</taxon>
        <taxon>Meruliaceae</taxon>
        <taxon>Hermanssonia</taxon>
    </lineage>
</organism>
<feature type="compositionally biased region" description="Low complexity" evidence="1">
    <location>
        <begin position="169"/>
        <end position="185"/>
    </location>
</feature>
<keyword evidence="3" id="KW-1185">Reference proteome</keyword>
<evidence type="ECO:0000313" key="2">
    <source>
        <dbReference type="EMBL" id="PSR81193.1"/>
    </source>
</evidence>
<dbReference type="OrthoDB" id="6359816at2759"/>
<dbReference type="InterPro" id="IPR001138">
    <property type="entry name" value="Zn2Cys6_DnaBD"/>
</dbReference>
<reference evidence="2 3" key="1">
    <citation type="submission" date="2018-02" db="EMBL/GenBank/DDBJ databases">
        <title>Genome sequence of the basidiomycete white-rot fungus Phlebia centrifuga.</title>
        <authorList>
            <person name="Granchi Z."/>
            <person name="Peng M."/>
            <person name="de Vries R.P."/>
            <person name="Hilden K."/>
            <person name="Makela M.R."/>
            <person name="Grigoriev I."/>
            <person name="Riley R."/>
        </authorList>
    </citation>
    <scope>NUCLEOTIDE SEQUENCE [LARGE SCALE GENOMIC DNA]</scope>
    <source>
        <strain evidence="2 3">FBCC195</strain>
    </source>
</reference>
<evidence type="ECO:0000256" key="1">
    <source>
        <dbReference type="SAM" id="MobiDB-lite"/>
    </source>
</evidence>
<feature type="region of interest" description="Disordered" evidence="1">
    <location>
        <begin position="140"/>
        <end position="199"/>
    </location>
</feature>
<protein>
    <submittedName>
        <fullName evidence="2">Uncharacterized protein</fullName>
    </submittedName>
</protein>
<dbReference type="STRING" id="98765.A0A2R6NZC7"/>
<dbReference type="Gene3D" id="3.30.710.10">
    <property type="entry name" value="Potassium Channel Kv1.1, Chain A"/>
    <property type="match status" value="1"/>
</dbReference>
<dbReference type="GO" id="GO:0008270">
    <property type="term" value="F:zinc ion binding"/>
    <property type="evidence" value="ECO:0007669"/>
    <property type="project" value="InterPro"/>
</dbReference>
<name>A0A2R6NZC7_9APHY</name>
<dbReference type="EMBL" id="MLYV02000625">
    <property type="protein sequence ID" value="PSR81193.1"/>
    <property type="molecule type" value="Genomic_DNA"/>
</dbReference>
<comment type="caution">
    <text evidence="2">The sequence shown here is derived from an EMBL/GenBank/DDBJ whole genome shotgun (WGS) entry which is preliminary data.</text>
</comment>
<gene>
    <name evidence="2" type="ORF">PHLCEN_2v6528</name>
</gene>
<feature type="region of interest" description="Disordered" evidence="1">
    <location>
        <begin position="17"/>
        <end position="36"/>
    </location>
</feature>
<dbReference type="Proteomes" id="UP000186601">
    <property type="component" value="Unassembled WGS sequence"/>
</dbReference>
<accession>A0A2R6NZC7</accession>
<dbReference type="InterPro" id="IPR011333">
    <property type="entry name" value="SKP1/BTB/POZ_sf"/>
</dbReference>
<dbReference type="AlphaFoldDB" id="A0A2R6NZC7"/>
<evidence type="ECO:0000313" key="3">
    <source>
        <dbReference type="Proteomes" id="UP000186601"/>
    </source>
</evidence>
<dbReference type="CDD" id="cd00067">
    <property type="entry name" value="GAL4"/>
    <property type="match status" value="1"/>
</dbReference>